<dbReference type="PRINTS" id="PR00097">
    <property type="entry name" value="ANTSNTHASEII"/>
</dbReference>
<keyword evidence="13" id="KW-1185">Reference proteome</keyword>
<dbReference type="Gene3D" id="3.40.50.620">
    <property type="entry name" value="HUPs"/>
    <property type="match status" value="1"/>
</dbReference>
<dbReference type="Gene3D" id="3.30.300.10">
    <property type="match status" value="1"/>
</dbReference>
<dbReference type="CDD" id="cd01997">
    <property type="entry name" value="GMP_synthase_C"/>
    <property type="match status" value="1"/>
</dbReference>
<dbReference type="SUPFAM" id="SSF52402">
    <property type="entry name" value="Adenine nucleotide alpha hydrolases-like"/>
    <property type="match status" value="1"/>
</dbReference>
<dbReference type="Gene3D" id="3.40.50.880">
    <property type="match status" value="1"/>
</dbReference>
<dbReference type="FunFam" id="3.40.50.620:FF:000001">
    <property type="entry name" value="GMP synthase [glutamine-hydrolyzing]"/>
    <property type="match status" value="1"/>
</dbReference>
<dbReference type="InterPro" id="IPR014729">
    <property type="entry name" value="Rossmann-like_a/b/a_fold"/>
</dbReference>
<dbReference type="PRINTS" id="PR00096">
    <property type="entry name" value="GATASE"/>
</dbReference>
<dbReference type="GO" id="GO:0005829">
    <property type="term" value="C:cytosol"/>
    <property type="evidence" value="ECO:0007669"/>
    <property type="project" value="TreeGrafter"/>
</dbReference>
<dbReference type="InterPro" id="IPR001674">
    <property type="entry name" value="GMP_synth_C"/>
</dbReference>
<gene>
    <name evidence="9" type="primary">guaA</name>
    <name evidence="12" type="ORF">Tfer_2381</name>
</gene>
<feature type="binding site" evidence="10">
    <location>
        <begin position="226"/>
        <end position="232"/>
    </location>
    <ligand>
        <name>ATP</name>
        <dbReference type="ChEBI" id="CHEBI:30616"/>
    </ligand>
</feature>
<evidence type="ECO:0000256" key="6">
    <source>
        <dbReference type="ARBA" id="ARBA00022755"/>
    </source>
</evidence>
<accession>A0A0L6W1R6</accession>
<dbReference type="SUPFAM" id="SSF54810">
    <property type="entry name" value="GMP synthetase C-terminal dimerisation domain"/>
    <property type="match status" value="1"/>
</dbReference>
<feature type="active site" evidence="9">
    <location>
        <position position="174"/>
    </location>
</feature>
<feature type="active site" evidence="9">
    <location>
        <position position="172"/>
    </location>
</feature>
<dbReference type="FunFam" id="3.30.300.10:FF:000002">
    <property type="entry name" value="GMP synthase [glutamine-hydrolyzing]"/>
    <property type="match status" value="1"/>
</dbReference>
<comment type="function">
    <text evidence="1 9">Catalyzes the synthesis of GMP from XMP.</text>
</comment>
<dbReference type="FunFam" id="3.40.50.880:FF:000001">
    <property type="entry name" value="GMP synthase [glutamine-hydrolyzing]"/>
    <property type="match status" value="1"/>
</dbReference>
<dbReference type="InterPro" id="IPR022310">
    <property type="entry name" value="NAD/GMP_synthase"/>
</dbReference>
<sequence length="513" mass="57383">MLEQKEMVIVLDFGGQYTQLIARRIRECHVYCEILPYSTPVARLKAINPKGIVFSGGPSSVYAENAPVCDKEIFAAGIPILGICYGMQLMAQMLGGNVSRADNREYGKTLLQVLDADSPLFKGLPETLQVWMSHGDFVAAPPPGFKSIARTENTPVAALGNDEKKLYGVQFHPEVVHTPQGQRMLEFFLLDVCQCHADWTMESFVEQAVREVKEKVGDKKVLCALSGGVDSSVAAALVHKAVGDQLTCVFVDHGLLRKDEARQVIQTFRDQFHINLVAVDASARFLNKLKGVTDPEQKRKIIGNEFIRVFEEEARKLGEIDFLVQGTLYPDVVESGTDTAAVIKSHHNVGGLPEDMKFDLVEPLRWLFKDEVRQVGEQLGLPERIVWRQPFPGPGLAIRILGEITEEKLNILREADAILHEEIIKAGLYREIWQFFAVLPSMRSVGVMGDERTYSYTCVIRAVTSHDGMTADWARIPYDVLESISSRIVNEVKDINRVVYDITSKPPATIEWE</sequence>
<dbReference type="InterPro" id="IPR017926">
    <property type="entry name" value="GATASE"/>
</dbReference>
<evidence type="ECO:0000313" key="12">
    <source>
        <dbReference type="EMBL" id="KNZ69019.1"/>
    </source>
</evidence>
<dbReference type="Pfam" id="PF00958">
    <property type="entry name" value="GMP_synt_C"/>
    <property type="match status" value="1"/>
</dbReference>
<organism evidence="12 13">
    <name type="scientific">Thermincola ferriacetica</name>
    <dbReference type="NCBI Taxonomy" id="281456"/>
    <lineage>
        <taxon>Bacteria</taxon>
        <taxon>Bacillati</taxon>
        <taxon>Bacillota</taxon>
        <taxon>Clostridia</taxon>
        <taxon>Eubacteriales</taxon>
        <taxon>Thermincolaceae</taxon>
        <taxon>Thermincola</taxon>
    </lineage>
</organism>
<keyword evidence="8 9" id="KW-0315">Glutamine amidotransferase</keyword>
<comment type="caution">
    <text evidence="12">The sequence shown here is derived from an EMBL/GenBank/DDBJ whole genome shotgun (WGS) entry which is preliminary data.</text>
</comment>
<keyword evidence="5 9" id="KW-0332">GMP biosynthesis</keyword>
<dbReference type="CDD" id="cd01742">
    <property type="entry name" value="GATase1_GMP_Synthase"/>
    <property type="match status" value="1"/>
</dbReference>
<dbReference type="PROSITE" id="PS51273">
    <property type="entry name" value="GATASE_TYPE_1"/>
    <property type="match status" value="1"/>
</dbReference>
<dbReference type="InterPro" id="IPR029062">
    <property type="entry name" value="Class_I_gatase-like"/>
</dbReference>
<evidence type="ECO:0000256" key="4">
    <source>
        <dbReference type="ARBA" id="ARBA00022741"/>
    </source>
</evidence>
<keyword evidence="4 9" id="KW-0547">Nucleotide-binding</keyword>
<dbReference type="UniPathway" id="UPA00189">
    <property type="reaction ID" value="UER00296"/>
</dbReference>
<evidence type="ECO:0000256" key="10">
    <source>
        <dbReference type="PROSITE-ProRule" id="PRU00886"/>
    </source>
</evidence>
<dbReference type="GO" id="GO:0003921">
    <property type="term" value="F:GMP synthase activity"/>
    <property type="evidence" value="ECO:0007669"/>
    <property type="project" value="InterPro"/>
</dbReference>
<reference evidence="13" key="1">
    <citation type="submission" date="2015-07" db="EMBL/GenBank/DDBJ databases">
        <title>Complete Genome of Thermincola ferriacetica strain Z-0001T.</title>
        <authorList>
            <person name="Lusk B."/>
            <person name="Badalamenti J.P."/>
            <person name="Parameswaran P."/>
            <person name="Bond D.R."/>
            <person name="Torres C.I."/>
        </authorList>
    </citation>
    <scope>NUCLEOTIDE SEQUENCE [LARGE SCALE GENOMIC DNA]</scope>
    <source>
        <strain evidence="13">Z-0001</strain>
    </source>
</reference>
<dbReference type="GO" id="GO:0005524">
    <property type="term" value="F:ATP binding"/>
    <property type="evidence" value="ECO:0007669"/>
    <property type="project" value="UniProtKB-UniRule"/>
</dbReference>
<dbReference type="InterPro" id="IPR022955">
    <property type="entry name" value="GMP_synthase"/>
</dbReference>
<dbReference type="Proteomes" id="UP000037175">
    <property type="component" value="Unassembled WGS sequence"/>
</dbReference>
<evidence type="ECO:0000256" key="7">
    <source>
        <dbReference type="ARBA" id="ARBA00022840"/>
    </source>
</evidence>
<protein>
    <recommendedName>
        <fullName evidence="9">GMP synthase [glutamine-hydrolyzing]</fullName>
        <ecNumber evidence="9">6.3.5.2</ecNumber>
    </recommendedName>
    <alternativeName>
        <fullName evidence="9">GMP synthetase</fullName>
    </alternativeName>
    <alternativeName>
        <fullName evidence="9">Glutamine amidotransferase</fullName>
    </alternativeName>
</protein>
<feature type="active site" description="Nucleophile" evidence="9">
    <location>
        <position position="84"/>
    </location>
</feature>
<dbReference type="InterPro" id="IPR025777">
    <property type="entry name" value="GMPS_ATP_PPase_dom"/>
</dbReference>
<dbReference type="NCBIfam" id="TIGR00888">
    <property type="entry name" value="guaA_Nterm"/>
    <property type="match status" value="1"/>
</dbReference>
<dbReference type="PATRIC" id="fig|281456.6.peg.2519"/>
<proteinExistence type="inferred from homology"/>
<dbReference type="SUPFAM" id="SSF52317">
    <property type="entry name" value="Class I glutamine amidotransferase-like"/>
    <property type="match status" value="1"/>
</dbReference>
<evidence type="ECO:0000256" key="8">
    <source>
        <dbReference type="ARBA" id="ARBA00022962"/>
    </source>
</evidence>
<keyword evidence="3 9" id="KW-0436">Ligase</keyword>
<dbReference type="Pfam" id="PF02540">
    <property type="entry name" value="NAD_synthase"/>
    <property type="match status" value="1"/>
</dbReference>
<evidence type="ECO:0000256" key="5">
    <source>
        <dbReference type="ARBA" id="ARBA00022749"/>
    </source>
</evidence>
<feature type="domain" description="GMPS ATP-PPase" evidence="11">
    <location>
        <begin position="199"/>
        <end position="388"/>
    </location>
</feature>
<dbReference type="EMBL" id="LGTE01000018">
    <property type="protein sequence ID" value="KNZ69019.1"/>
    <property type="molecule type" value="Genomic_DNA"/>
</dbReference>
<evidence type="ECO:0000256" key="9">
    <source>
        <dbReference type="HAMAP-Rule" id="MF_00344"/>
    </source>
</evidence>
<name>A0A0L6W1R6_9FIRM</name>
<dbReference type="EC" id="6.3.5.2" evidence="9"/>
<keyword evidence="7 9" id="KW-0067">ATP-binding</keyword>
<dbReference type="NCBIfam" id="TIGR00884">
    <property type="entry name" value="guaA_Cterm"/>
    <property type="match status" value="1"/>
</dbReference>
<dbReference type="NCBIfam" id="NF000848">
    <property type="entry name" value="PRK00074.1"/>
    <property type="match status" value="1"/>
</dbReference>
<comment type="pathway">
    <text evidence="2 9">Purine metabolism; GMP biosynthesis; GMP from XMP (L-Gln route): step 1/1.</text>
</comment>
<evidence type="ECO:0000313" key="13">
    <source>
        <dbReference type="Proteomes" id="UP000037175"/>
    </source>
</evidence>
<keyword evidence="6 9" id="KW-0658">Purine biosynthesis</keyword>
<dbReference type="AlphaFoldDB" id="A0A0L6W1R6"/>
<evidence type="ECO:0000256" key="3">
    <source>
        <dbReference type="ARBA" id="ARBA00022598"/>
    </source>
</evidence>
<dbReference type="PANTHER" id="PTHR11922">
    <property type="entry name" value="GMP SYNTHASE-RELATED"/>
    <property type="match status" value="1"/>
</dbReference>
<dbReference type="RefSeq" id="WP_052218510.1">
    <property type="nucleotide sequence ID" value="NZ_LGTE01000018.1"/>
</dbReference>
<comment type="catalytic activity">
    <reaction evidence="9">
        <text>XMP + L-glutamine + ATP + H2O = GMP + L-glutamate + AMP + diphosphate + 2 H(+)</text>
        <dbReference type="Rhea" id="RHEA:11680"/>
        <dbReference type="ChEBI" id="CHEBI:15377"/>
        <dbReference type="ChEBI" id="CHEBI:15378"/>
        <dbReference type="ChEBI" id="CHEBI:29985"/>
        <dbReference type="ChEBI" id="CHEBI:30616"/>
        <dbReference type="ChEBI" id="CHEBI:33019"/>
        <dbReference type="ChEBI" id="CHEBI:57464"/>
        <dbReference type="ChEBI" id="CHEBI:58115"/>
        <dbReference type="ChEBI" id="CHEBI:58359"/>
        <dbReference type="ChEBI" id="CHEBI:456215"/>
        <dbReference type="EC" id="6.3.5.2"/>
    </reaction>
</comment>
<dbReference type="PRINTS" id="PR00099">
    <property type="entry name" value="CPSGATASE"/>
</dbReference>
<evidence type="ECO:0000256" key="2">
    <source>
        <dbReference type="ARBA" id="ARBA00005153"/>
    </source>
</evidence>
<dbReference type="Pfam" id="PF00117">
    <property type="entry name" value="GATase"/>
    <property type="match status" value="1"/>
</dbReference>
<dbReference type="PROSITE" id="PS51553">
    <property type="entry name" value="GMPS_ATP_PPASE"/>
    <property type="match status" value="1"/>
</dbReference>
<evidence type="ECO:0000256" key="1">
    <source>
        <dbReference type="ARBA" id="ARBA00002332"/>
    </source>
</evidence>
<evidence type="ECO:0000259" key="11">
    <source>
        <dbReference type="PROSITE" id="PS51553"/>
    </source>
</evidence>
<dbReference type="PANTHER" id="PTHR11922:SF2">
    <property type="entry name" value="GMP SYNTHASE [GLUTAMINE-HYDROLYZING]"/>
    <property type="match status" value="1"/>
</dbReference>
<dbReference type="HAMAP" id="MF_00344">
    <property type="entry name" value="GMP_synthase"/>
    <property type="match status" value="1"/>
</dbReference>
<dbReference type="InterPro" id="IPR004739">
    <property type="entry name" value="GMP_synth_GATase"/>
</dbReference>
<comment type="subunit">
    <text evidence="9">Homodimer.</text>
</comment>